<accession>A0AAD8IP81</accession>
<dbReference type="EMBL" id="JAUIZM010000004">
    <property type="protein sequence ID" value="KAK1389121.1"/>
    <property type="molecule type" value="Genomic_DNA"/>
</dbReference>
<keyword evidence="2" id="KW-1185">Reference proteome</keyword>
<dbReference type="Proteomes" id="UP001237642">
    <property type="component" value="Unassembled WGS sequence"/>
</dbReference>
<proteinExistence type="predicted"/>
<reference evidence="1" key="2">
    <citation type="submission" date="2023-05" db="EMBL/GenBank/DDBJ databases">
        <authorList>
            <person name="Schelkunov M.I."/>
        </authorList>
    </citation>
    <scope>NUCLEOTIDE SEQUENCE</scope>
    <source>
        <strain evidence="1">Hsosn_3</strain>
        <tissue evidence="1">Leaf</tissue>
    </source>
</reference>
<reference evidence="1" key="1">
    <citation type="submission" date="2023-02" db="EMBL/GenBank/DDBJ databases">
        <title>Genome of toxic invasive species Heracleum sosnowskyi carries increased number of genes despite the absence of recent whole-genome duplications.</title>
        <authorList>
            <person name="Schelkunov M."/>
            <person name="Shtratnikova V."/>
            <person name="Makarenko M."/>
            <person name="Klepikova A."/>
            <person name="Omelchenko D."/>
            <person name="Novikova G."/>
            <person name="Obukhova E."/>
            <person name="Bogdanov V."/>
            <person name="Penin A."/>
            <person name="Logacheva M."/>
        </authorList>
    </citation>
    <scope>NUCLEOTIDE SEQUENCE</scope>
    <source>
        <strain evidence="1">Hsosn_3</strain>
        <tissue evidence="1">Leaf</tissue>
    </source>
</reference>
<dbReference type="AlphaFoldDB" id="A0AAD8IP81"/>
<protein>
    <recommendedName>
        <fullName evidence="3">Protein FAR1-RELATED SEQUENCE</fullName>
    </recommendedName>
</protein>
<organism evidence="1 2">
    <name type="scientific">Heracleum sosnowskyi</name>
    <dbReference type="NCBI Taxonomy" id="360622"/>
    <lineage>
        <taxon>Eukaryota</taxon>
        <taxon>Viridiplantae</taxon>
        <taxon>Streptophyta</taxon>
        <taxon>Embryophyta</taxon>
        <taxon>Tracheophyta</taxon>
        <taxon>Spermatophyta</taxon>
        <taxon>Magnoliopsida</taxon>
        <taxon>eudicotyledons</taxon>
        <taxon>Gunneridae</taxon>
        <taxon>Pentapetalae</taxon>
        <taxon>asterids</taxon>
        <taxon>campanulids</taxon>
        <taxon>Apiales</taxon>
        <taxon>Apiaceae</taxon>
        <taxon>Apioideae</taxon>
        <taxon>apioid superclade</taxon>
        <taxon>Tordylieae</taxon>
        <taxon>Tordyliinae</taxon>
        <taxon>Heracleum</taxon>
    </lineage>
</organism>
<name>A0AAD8IP81_9APIA</name>
<sequence length="111" mass="12546">MCGILCRHAFCALNYFGVVKIPRRLVLNRWMKNAENKPSSLFAISNDIHNIDVVSSGLTTLWFTFHKCVTRVGSGLQKLKLVTKTIKDLHSSLADDGVVFSKKDFIRNLVH</sequence>
<evidence type="ECO:0008006" key="3">
    <source>
        <dbReference type="Google" id="ProtNLM"/>
    </source>
</evidence>
<comment type="caution">
    <text evidence="1">The sequence shown here is derived from an EMBL/GenBank/DDBJ whole genome shotgun (WGS) entry which is preliminary data.</text>
</comment>
<gene>
    <name evidence="1" type="ORF">POM88_017299</name>
</gene>
<evidence type="ECO:0000313" key="1">
    <source>
        <dbReference type="EMBL" id="KAK1389121.1"/>
    </source>
</evidence>
<evidence type="ECO:0000313" key="2">
    <source>
        <dbReference type="Proteomes" id="UP001237642"/>
    </source>
</evidence>